<gene>
    <name evidence="6" type="ORF">KF282_1943</name>
</gene>
<evidence type="ECO:0000313" key="6">
    <source>
        <dbReference type="EMBL" id="KSU02739.1"/>
    </source>
</evidence>
<sequence length="273" mass="30729">MSLTNNYHIAVPTAFHENEDLNVDATLEHIRFLKKLGVNSVLLCASTGEQHSLNLSEKIELVESLERLDVSSDFEILFGISSIRQIEAKQLASKISRVPQISSVLIGYPPYILPTQKEALNYTTSIIERVNKQAVIYNNPLRTGFDLSIQSYKDLIDNHYISGIKEAGNPQKISELNEVIDSPLIYFAGGEKELEKKICLGYNGLSSIAGNLYPLEVKQWFDSLLKKEDTQDYNLLKNKIDKLFEDSPLPLLKNEISIIENINFGICRTPLGN</sequence>
<dbReference type="SUPFAM" id="SSF51569">
    <property type="entry name" value="Aldolase"/>
    <property type="match status" value="1"/>
</dbReference>
<dbReference type="GO" id="GO:0005829">
    <property type="term" value="C:cytosol"/>
    <property type="evidence" value="ECO:0007669"/>
    <property type="project" value="TreeGrafter"/>
</dbReference>
<dbReference type="PANTHER" id="PTHR42849">
    <property type="entry name" value="N-ACETYLNEURAMINATE LYASE"/>
    <property type="match status" value="1"/>
</dbReference>
<evidence type="ECO:0000256" key="1">
    <source>
        <dbReference type="ARBA" id="ARBA00023239"/>
    </source>
</evidence>
<evidence type="ECO:0000256" key="4">
    <source>
        <dbReference type="PIRSR" id="PIRSR001365-1"/>
    </source>
</evidence>
<feature type="active site" description="Proton donor/acceptor" evidence="4">
    <location>
        <position position="137"/>
    </location>
</feature>
<dbReference type="PIRSF" id="PIRSF001365">
    <property type="entry name" value="DHDPS"/>
    <property type="match status" value="1"/>
</dbReference>
<evidence type="ECO:0000256" key="5">
    <source>
        <dbReference type="PIRSR" id="PIRSR001365-2"/>
    </source>
</evidence>
<organism evidence="6 7">
    <name type="scientific">Lactococcus lactis subsp. lactis</name>
    <name type="common">Streptococcus lactis</name>
    <dbReference type="NCBI Taxonomy" id="1360"/>
    <lineage>
        <taxon>Bacteria</taxon>
        <taxon>Bacillati</taxon>
        <taxon>Bacillota</taxon>
        <taxon>Bacilli</taxon>
        <taxon>Lactobacillales</taxon>
        <taxon>Streptococcaceae</taxon>
        <taxon>Lactococcus</taxon>
    </lineage>
</organism>
<dbReference type="InterPro" id="IPR002220">
    <property type="entry name" value="DapA-like"/>
</dbReference>
<comment type="similarity">
    <text evidence="3">Belongs to the DapA family.</text>
</comment>
<name>A0A0V8CN76_LACLL</name>
<protein>
    <submittedName>
        <fullName evidence="6">4-hydroxy-tetrahydrodipicolinate synthase</fullName>
    </submittedName>
</protein>
<dbReference type="PANTHER" id="PTHR42849:SF1">
    <property type="entry name" value="N-ACETYLNEURAMINATE LYASE"/>
    <property type="match status" value="1"/>
</dbReference>
<evidence type="ECO:0000256" key="3">
    <source>
        <dbReference type="PIRNR" id="PIRNR001365"/>
    </source>
</evidence>
<dbReference type="InterPro" id="IPR020625">
    <property type="entry name" value="Schiff_base-form_aldolases_AS"/>
</dbReference>
<keyword evidence="2" id="KW-0704">Schiff base</keyword>
<dbReference type="PATRIC" id="fig|1360.105.peg.17"/>
<dbReference type="EMBL" id="LKLN01000076">
    <property type="protein sequence ID" value="KSU02739.1"/>
    <property type="molecule type" value="Genomic_DNA"/>
</dbReference>
<dbReference type="PROSITE" id="PS00666">
    <property type="entry name" value="DHDPS_2"/>
    <property type="match status" value="1"/>
</dbReference>
<reference evidence="7" key="1">
    <citation type="submission" date="2015-10" db="EMBL/GenBank/DDBJ databases">
        <title>Draft Genome Sequences of 11 Lactococcus lactis subspecies cremoris strains.</title>
        <authorList>
            <person name="Wels M."/>
            <person name="Backus L."/>
            <person name="Boekhorst J."/>
            <person name="Dijkstra A."/>
            <person name="Beerthuizen M."/>
            <person name="Kelly W."/>
            <person name="Siezen R."/>
            <person name="Bachmann H."/>
            <person name="Van Hijum S."/>
        </authorList>
    </citation>
    <scope>NUCLEOTIDE SEQUENCE [LARGE SCALE GENOMIC DNA]</scope>
    <source>
        <strain evidence="7">KF282</strain>
    </source>
</reference>
<dbReference type="PRINTS" id="PR00146">
    <property type="entry name" value="DHPICSNTHASE"/>
</dbReference>
<accession>A0A0V8CN76</accession>
<evidence type="ECO:0000313" key="7">
    <source>
        <dbReference type="Proteomes" id="UP000053058"/>
    </source>
</evidence>
<dbReference type="Proteomes" id="UP000053058">
    <property type="component" value="Unassembled WGS sequence"/>
</dbReference>
<dbReference type="InterPro" id="IPR013785">
    <property type="entry name" value="Aldolase_TIM"/>
</dbReference>
<dbReference type="Pfam" id="PF00701">
    <property type="entry name" value="DHDPS"/>
    <property type="match status" value="1"/>
</dbReference>
<keyword evidence="1 3" id="KW-0456">Lyase</keyword>
<evidence type="ECO:0000256" key="2">
    <source>
        <dbReference type="ARBA" id="ARBA00023270"/>
    </source>
</evidence>
<dbReference type="RefSeq" id="WP_058219913.1">
    <property type="nucleotide sequence ID" value="NZ_LKLN01000076.1"/>
</dbReference>
<dbReference type="GO" id="GO:0008747">
    <property type="term" value="F:N-acetylneuraminate lyase activity"/>
    <property type="evidence" value="ECO:0007669"/>
    <property type="project" value="TreeGrafter"/>
</dbReference>
<dbReference type="CDD" id="cd00408">
    <property type="entry name" value="DHDPS-like"/>
    <property type="match status" value="1"/>
</dbReference>
<dbReference type="GO" id="GO:0019262">
    <property type="term" value="P:N-acetylneuraminate catabolic process"/>
    <property type="evidence" value="ECO:0007669"/>
    <property type="project" value="TreeGrafter"/>
</dbReference>
<comment type="caution">
    <text evidence="6">The sequence shown here is derived from an EMBL/GenBank/DDBJ whole genome shotgun (WGS) entry which is preliminary data.</text>
</comment>
<dbReference type="AlphaFoldDB" id="A0A0V8CN76"/>
<feature type="binding site" evidence="5">
    <location>
        <position position="47"/>
    </location>
    <ligand>
        <name>pyruvate</name>
        <dbReference type="ChEBI" id="CHEBI:15361"/>
    </ligand>
</feature>
<dbReference type="Gene3D" id="3.20.20.70">
    <property type="entry name" value="Aldolase class I"/>
    <property type="match status" value="1"/>
</dbReference>
<feature type="active site" description="Schiff-base intermediate with substrate" evidence="4">
    <location>
        <position position="165"/>
    </location>
</feature>
<dbReference type="SMART" id="SM01130">
    <property type="entry name" value="DHDPS"/>
    <property type="match status" value="1"/>
</dbReference>
<proteinExistence type="inferred from homology"/>